<dbReference type="RefSeq" id="XP_028546348.1">
    <property type="nucleotide sequence ID" value="XM_028690547.1"/>
</dbReference>
<reference evidence="3" key="1">
    <citation type="submission" date="2017-04" db="EMBL/GenBank/DDBJ databases">
        <title>Plasmodium gonderi genome.</title>
        <authorList>
            <person name="Arisue N."/>
            <person name="Honma H."/>
            <person name="Kawai S."/>
            <person name="Tougan T."/>
            <person name="Tanabe K."/>
            <person name="Horii T."/>
        </authorList>
    </citation>
    <scope>NUCLEOTIDE SEQUENCE [LARGE SCALE GENOMIC DNA]</scope>
    <source>
        <strain evidence="3">ATCC 30045</strain>
    </source>
</reference>
<protein>
    <submittedName>
        <fullName evidence="2">Uncharacterized protein</fullName>
    </submittedName>
</protein>
<dbReference type="InterPro" id="IPR009991">
    <property type="entry name" value="DCTN3"/>
</dbReference>
<feature type="compositionally biased region" description="Basic and acidic residues" evidence="1">
    <location>
        <begin position="72"/>
        <end position="85"/>
    </location>
</feature>
<dbReference type="Proteomes" id="UP000195521">
    <property type="component" value="Unassembled WGS sequence"/>
</dbReference>
<organism evidence="2 3">
    <name type="scientific">Plasmodium gonderi</name>
    <dbReference type="NCBI Taxonomy" id="77519"/>
    <lineage>
        <taxon>Eukaryota</taxon>
        <taxon>Sar</taxon>
        <taxon>Alveolata</taxon>
        <taxon>Apicomplexa</taxon>
        <taxon>Aconoidasida</taxon>
        <taxon>Haemosporida</taxon>
        <taxon>Plasmodiidae</taxon>
        <taxon>Plasmodium</taxon>
        <taxon>Plasmodium (Plasmodium)</taxon>
    </lineage>
</organism>
<dbReference type="EMBL" id="BDQF01000015">
    <property type="protein sequence ID" value="GAW83759.1"/>
    <property type="molecule type" value="Genomic_DNA"/>
</dbReference>
<name>A0A1Y1JMQ1_PLAGO</name>
<dbReference type="GeneID" id="39750505"/>
<feature type="compositionally biased region" description="Basic and acidic residues" evidence="1">
    <location>
        <begin position="40"/>
        <end position="55"/>
    </location>
</feature>
<dbReference type="OMA" id="DFYIYIH"/>
<comment type="caution">
    <text evidence="2">The sequence shown here is derived from an EMBL/GenBank/DDBJ whole genome shotgun (WGS) entry which is preliminary data.</text>
</comment>
<dbReference type="AlphaFoldDB" id="A0A1Y1JMQ1"/>
<gene>
    <name evidence="2" type="ORF">PGO_145570</name>
</gene>
<proteinExistence type="predicted"/>
<dbReference type="GO" id="GO:0005869">
    <property type="term" value="C:dynactin complex"/>
    <property type="evidence" value="ECO:0007669"/>
    <property type="project" value="InterPro"/>
</dbReference>
<keyword evidence="3" id="KW-1185">Reference proteome</keyword>
<evidence type="ECO:0000313" key="3">
    <source>
        <dbReference type="Proteomes" id="UP000195521"/>
    </source>
</evidence>
<feature type="region of interest" description="Disordered" evidence="1">
    <location>
        <begin position="36"/>
        <end position="85"/>
    </location>
</feature>
<dbReference type="OrthoDB" id="375083at2759"/>
<dbReference type="Pfam" id="PF07426">
    <property type="entry name" value="Dynactin_p22"/>
    <property type="match status" value="1"/>
</dbReference>
<dbReference type="GO" id="GO:0061640">
    <property type="term" value="P:cytoskeleton-dependent cytokinesis"/>
    <property type="evidence" value="ECO:0007669"/>
    <property type="project" value="InterPro"/>
</dbReference>
<sequence length="260" mass="30525">MKLNCKEKKALLENLTNRMLKIEHAIGSIKFYEKGNNAKKFPDDEKFANDEKTFENGDSEYLNRSHASSDNGKNDDIEPSREDEKDFNEIKSRLENVSQDLTGIHKDEIIETIKKHGHQNSMAVHICTIKLILQQIAKEFLHDIYNQYNEFYIYIHSNSILDVYNTFEYKRNIILSHLDFMKSYSNQIQKIVELKEHINSHKMSETELYLERLNKIEQKNEVLFSRISSLNSCMEDVAYKYSLMLQAASLIISRQKTNIS</sequence>
<evidence type="ECO:0000256" key="1">
    <source>
        <dbReference type="SAM" id="MobiDB-lite"/>
    </source>
</evidence>
<evidence type="ECO:0000313" key="2">
    <source>
        <dbReference type="EMBL" id="GAW83759.1"/>
    </source>
</evidence>
<accession>A0A1Y1JMQ1</accession>